<dbReference type="PANTHER" id="PTHR43190">
    <property type="entry name" value="N-ACETYL-D-GLUCOSAMINE KINASE"/>
    <property type="match status" value="1"/>
</dbReference>
<dbReference type="PANTHER" id="PTHR43190:SF3">
    <property type="entry name" value="N-ACETYL-D-GLUCOSAMINE KINASE"/>
    <property type="match status" value="1"/>
</dbReference>
<dbReference type="SUPFAM" id="SSF53067">
    <property type="entry name" value="Actin-like ATPase domain"/>
    <property type="match status" value="2"/>
</dbReference>
<dbReference type="InterPro" id="IPR002731">
    <property type="entry name" value="ATPase_BadF"/>
</dbReference>
<feature type="domain" description="ATPase BadF/BadG/BcrA/BcrD type" evidence="1">
    <location>
        <begin position="6"/>
        <end position="287"/>
    </location>
</feature>
<proteinExistence type="predicted"/>
<organism evidence="2 3">
    <name type="scientific">Ktedonosporobacter rubrisoli</name>
    <dbReference type="NCBI Taxonomy" id="2509675"/>
    <lineage>
        <taxon>Bacteria</taxon>
        <taxon>Bacillati</taxon>
        <taxon>Chloroflexota</taxon>
        <taxon>Ktedonobacteria</taxon>
        <taxon>Ktedonobacterales</taxon>
        <taxon>Ktedonosporobacteraceae</taxon>
        <taxon>Ktedonosporobacter</taxon>
    </lineage>
</organism>
<dbReference type="Pfam" id="PF01869">
    <property type="entry name" value="BcrAD_BadFG"/>
    <property type="match status" value="1"/>
</dbReference>
<dbReference type="CDD" id="cd24007">
    <property type="entry name" value="ASKHA_NBD_eukNAGK-like"/>
    <property type="match status" value="1"/>
</dbReference>
<dbReference type="AlphaFoldDB" id="A0A4P6JSI5"/>
<accession>A0A4P6JSI5</accession>
<gene>
    <name evidence="2" type="ORF">EPA93_18225</name>
</gene>
<dbReference type="RefSeq" id="WP_129888879.1">
    <property type="nucleotide sequence ID" value="NZ_CP035758.1"/>
</dbReference>
<dbReference type="KEGG" id="kbs:EPA93_18225"/>
<evidence type="ECO:0000313" key="2">
    <source>
        <dbReference type="EMBL" id="QBD77826.1"/>
    </source>
</evidence>
<reference evidence="2 3" key="1">
    <citation type="submission" date="2019-01" db="EMBL/GenBank/DDBJ databases">
        <title>Ktedonosporobacter rubrisoli SCAWS-G2.</title>
        <authorList>
            <person name="Huang Y."/>
            <person name="Yan B."/>
        </authorList>
    </citation>
    <scope>NUCLEOTIDE SEQUENCE [LARGE SCALE GENOMIC DNA]</scope>
    <source>
        <strain evidence="2 3">SCAWS-G2</strain>
    </source>
</reference>
<evidence type="ECO:0000313" key="3">
    <source>
        <dbReference type="Proteomes" id="UP000290365"/>
    </source>
</evidence>
<dbReference type="EMBL" id="CP035758">
    <property type="protein sequence ID" value="QBD77826.1"/>
    <property type="molecule type" value="Genomic_DNA"/>
</dbReference>
<protein>
    <recommendedName>
        <fullName evidence="1">ATPase BadF/BadG/BcrA/BcrD type domain-containing protein</fullName>
    </recommendedName>
</protein>
<dbReference type="Gene3D" id="3.30.420.40">
    <property type="match status" value="2"/>
</dbReference>
<keyword evidence="3" id="KW-1185">Reference proteome</keyword>
<sequence>MSYLCVDGGQTRTAIFLLRGEGEQLAFWEERPFITPSLPGGMEIFRGIIRSVCETLQTQIDAHSYELPEAACFSLSGFKESDSELAQLVETEVRAHFPRITHVYTVPDYVGAWAAATRGAPGIIIISGGGSIAYGRDQQGRALRAGGWGHLLADEGSGYWIGMQAIKAVMRANDHIIPATRLQEPLQQRLQAGDNAELQQRVYSGAVDDAEIARLVPLVLQVAEEGDRAAQNILHEGAHYLAGLAAALIGSLGKLPVYPTGGVFQASLMRSLLEQQLSRLGLSVDVRAEHIDQLYGLLIIARQGLK</sequence>
<dbReference type="InterPro" id="IPR052519">
    <property type="entry name" value="Euk-type_GlcNAc_Kinase"/>
</dbReference>
<evidence type="ECO:0000259" key="1">
    <source>
        <dbReference type="Pfam" id="PF01869"/>
    </source>
</evidence>
<name>A0A4P6JSI5_KTERU</name>
<dbReference type="Proteomes" id="UP000290365">
    <property type="component" value="Chromosome"/>
</dbReference>
<dbReference type="OrthoDB" id="9772633at2"/>
<dbReference type="InterPro" id="IPR043129">
    <property type="entry name" value="ATPase_NBD"/>
</dbReference>